<sequence length="656" mass="71500">MKSLQRLLPIALALLTLVGCSSQGSLTHAVFEREEASFRELDLSMKDLYQALHEGSTDAQFKAVNALRHLAEWSDEPGKRQMAARGLVVAAAFVSDGDARDRADSRAAKILTGSDRALSEEVLWAKTKVATGALGLTLDQGTPDETFVMADPDEREEAVVFLTKHFGDLDESLQYQTALAFSAILSNPPNCFKKGYKMVTRTVTETVPNPLYVEPKEGKAPMAGVPKMITKSKIVTEEDKSQVACAKDDAKTQESWKTDLVEEIKDSVGYGELPQYVSAALLAAAANLAYVEDKKFASKAMQGWEEDGIVTKERLPLLQGAINKSKGFYPDLYRGSFDRSAVDGPKSEKSKIDESQPATVIAEQLKAAQKASEEAESKVLSNAAFEARPNFSNPGAYPGNGFWLNNADEILRRQLFNPSTRLASGNVPDGETGFVPQEWINFKGYDGSAEMVELKGLLYQSTLGALNRGYRIENPRGLDKVFKGKLDNLVNAKEWDVERELALLKASWPSLADGGANFGELEKALLEGAERNKENLYLQQRYLLALVAGLSAYPKEEPSVCKALEGRDVYTQLAAFEQVQSYPAYRKPGKASLVKSPRFCGVALYDNGLDKDKVMAPVAPVPAPIQAPKEEPKPQADEPAPLEPATEQPVPAAPAG</sequence>
<dbReference type="EMBL" id="MFNF01000001">
    <property type="protein sequence ID" value="OGH04620.1"/>
    <property type="molecule type" value="Genomic_DNA"/>
</dbReference>
<organism evidence="3 4">
    <name type="scientific">Candidatus Lambdaproteobacteria bacterium RIFOXYD2_FULL_56_26</name>
    <dbReference type="NCBI Taxonomy" id="1817773"/>
    <lineage>
        <taxon>Bacteria</taxon>
        <taxon>Pseudomonadati</taxon>
        <taxon>Pseudomonadota</taxon>
        <taxon>Candidatus Lambdaproteobacteria</taxon>
    </lineage>
</organism>
<feature type="region of interest" description="Disordered" evidence="1">
    <location>
        <begin position="620"/>
        <end position="656"/>
    </location>
</feature>
<evidence type="ECO:0000313" key="4">
    <source>
        <dbReference type="Proteomes" id="UP000177583"/>
    </source>
</evidence>
<feature type="signal peptide" evidence="2">
    <location>
        <begin position="1"/>
        <end position="24"/>
    </location>
</feature>
<comment type="caution">
    <text evidence="3">The sequence shown here is derived from an EMBL/GenBank/DDBJ whole genome shotgun (WGS) entry which is preliminary data.</text>
</comment>
<evidence type="ECO:0000256" key="2">
    <source>
        <dbReference type="SAM" id="SignalP"/>
    </source>
</evidence>
<evidence type="ECO:0000256" key="1">
    <source>
        <dbReference type="SAM" id="MobiDB-lite"/>
    </source>
</evidence>
<dbReference type="AlphaFoldDB" id="A0A1F6H2W3"/>
<evidence type="ECO:0000313" key="3">
    <source>
        <dbReference type="EMBL" id="OGH04620.1"/>
    </source>
</evidence>
<dbReference type="Proteomes" id="UP000177583">
    <property type="component" value="Unassembled WGS sequence"/>
</dbReference>
<reference evidence="3 4" key="1">
    <citation type="journal article" date="2016" name="Nat. Commun.">
        <title>Thousands of microbial genomes shed light on interconnected biogeochemical processes in an aquifer system.</title>
        <authorList>
            <person name="Anantharaman K."/>
            <person name="Brown C.T."/>
            <person name="Hug L.A."/>
            <person name="Sharon I."/>
            <person name="Castelle C.J."/>
            <person name="Probst A.J."/>
            <person name="Thomas B.C."/>
            <person name="Singh A."/>
            <person name="Wilkins M.J."/>
            <person name="Karaoz U."/>
            <person name="Brodie E.L."/>
            <person name="Williams K.H."/>
            <person name="Hubbard S.S."/>
            <person name="Banfield J.F."/>
        </authorList>
    </citation>
    <scope>NUCLEOTIDE SEQUENCE [LARGE SCALE GENOMIC DNA]</scope>
</reference>
<feature type="chain" id="PRO_5009524898" description="HEAT repeat domain-containing protein" evidence="2">
    <location>
        <begin position="25"/>
        <end position="656"/>
    </location>
</feature>
<evidence type="ECO:0008006" key="5">
    <source>
        <dbReference type="Google" id="ProtNLM"/>
    </source>
</evidence>
<proteinExistence type="predicted"/>
<name>A0A1F6H2W3_9PROT</name>
<protein>
    <recommendedName>
        <fullName evidence="5">HEAT repeat domain-containing protein</fullName>
    </recommendedName>
</protein>
<gene>
    <name evidence="3" type="ORF">A2557_06410</name>
</gene>
<accession>A0A1F6H2W3</accession>
<keyword evidence="2" id="KW-0732">Signal</keyword>
<dbReference type="PROSITE" id="PS51257">
    <property type="entry name" value="PROKAR_LIPOPROTEIN"/>
    <property type="match status" value="1"/>
</dbReference>